<reference evidence="1" key="1">
    <citation type="submission" date="2021-01" db="EMBL/GenBank/DDBJ databases">
        <authorList>
            <person name="Sun Q."/>
        </authorList>
    </citation>
    <scope>NUCLEOTIDE SEQUENCE</scope>
    <source>
        <strain evidence="1">YIM B02566</strain>
    </source>
</reference>
<keyword evidence="2" id="KW-1185">Reference proteome</keyword>
<dbReference type="Proteomes" id="UP000616151">
    <property type="component" value="Unassembled WGS sequence"/>
</dbReference>
<evidence type="ECO:0000313" key="1">
    <source>
        <dbReference type="EMBL" id="MBK1864775.1"/>
    </source>
</evidence>
<sequence>MKLILASTSRIRGELLAKAGITFESVKPEVDETELKRQSPGLSPGDLALKLAAAKAVSVTNRYPGALVIGADQVLNLEGRAFDKPDSVETARRQLTDLRGRRHVLETALCCAQDGKIAWQHLGQAGLTMRDFSEAFLTDYLREVGQDVTTSVGGYKLEGRGAQLFDRIEGDYFTILGLPLLPLLDFLRRKGVLPA</sequence>
<accession>A0ACC5QWM7</accession>
<organism evidence="1 2">
    <name type="scientific">Taklimakanibacter albus</name>
    <dbReference type="NCBI Taxonomy" id="2800327"/>
    <lineage>
        <taxon>Bacteria</taxon>
        <taxon>Pseudomonadati</taxon>
        <taxon>Pseudomonadota</taxon>
        <taxon>Alphaproteobacteria</taxon>
        <taxon>Hyphomicrobiales</taxon>
        <taxon>Aestuariivirgaceae</taxon>
        <taxon>Taklimakanibacter</taxon>
    </lineage>
</organism>
<name>A0ACC5QWM7_9HYPH</name>
<evidence type="ECO:0000313" key="2">
    <source>
        <dbReference type="Proteomes" id="UP000616151"/>
    </source>
</evidence>
<protein>
    <submittedName>
        <fullName evidence="1">Septum formation protein Maf</fullName>
    </submittedName>
</protein>
<proteinExistence type="predicted"/>
<gene>
    <name evidence="1" type="primary">maf</name>
    <name evidence="1" type="ORF">JHL16_00290</name>
</gene>
<comment type="caution">
    <text evidence="1">The sequence shown here is derived from an EMBL/GenBank/DDBJ whole genome shotgun (WGS) entry which is preliminary data.</text>
</comment>
<dbReference type="EMBL" id="JAENHL010000003">
    <property type="protein sequence ID" value="MBK1864775.1"/>
    <property type="molecule type" value="Genomic_DNA"/>
</dbReference>